<keyword evidence="4" id="KW-0449">Lipoprotein</keyword>
<keyword evidence="1" id="KW-0488">Methylation</keyword>
<evidence type="ECO:0000256" key="4">
    <source>
        <dbReference type="ARBA" id="ARBA00023288"/>
    </source>
</evidence>
<proteinExistence type="predicted"/>
<keyword evidence="3" id="KW-0342">GTP-binding</keyword>
<comment type="subcellular location">
    <subcellularLocation>
        <location evidence="5">Endomembrane system</location>
        <topology evidence="5">Lipid-anchor</topology>
        <orientation evidence="5">Cytoplasmic side</orientation>
    </subcellularLocation>
</comment>
<reference evidence="7" key="1">
    <citation type="submission" date="2020-08" db="EMBL/GenBank/DDBJ databases">
        <title>Multicomponent nature underlies the extraordinary mechanical properties of spider dragline silk.</title>
        <authorList>
            <person name="Kono N."/>
            <person name="Nakamura H."/>
            <person name="Mori M."/>
            <person name="Yoshida Y."/>
            <person name="Ohtoshi R."/>
            <person name="Malay A.D."/>
            <person name="Moran D.A.P."/>
            <person name="Tomita M."/>
            <person name="Numata K."/>
            <person name="Arakawa K."/>
        </authorList>
    </citation>
    <scope>NUCLEOTIDE SEQUENCE</scope>
</reference>
<evidence type="ECO:0000256" key="1">
    <source>
        <dbReference type="ARBA" id="ARBA00022481"/>
    </source>
</evidence>
<evidence type="ECO:0000313" key="7">
    <source>
        <dbReference type="EMBL" id="GFU32390.1"/>
    </source>
</evidence>
<dbReference type="AlphaFoldDB" id="A0A8X6QP60"/>
<dbReference type="PROSITE" id="PS51421">
    <property type="entry name" value="RAS"/>
    <property type="match status" value="1"/>
</dbReference>
<dbReference type="SUPFAM" id="SSF52540">
    <property type="entry name" value="P-loop containing nucleoside triphosphate hydrolases"/>
    <property type="match status" value="1"/>
</dbReference>
<keyword evidence="8" id="KW-1185">Reference proteome</keyword>
<dbReference type="GO" id="GO:0005525">
    <property type="term" value="F:GTP binding"/>
    <property type="evidence" value="ECO:0007669"/>
    <property type="project" value="UniProtKB-KW"/>
</dbReference>
<feature type="non-terminal residue" evidence="7">
    <location>
        <position position="1"/>
    </location>
</feature>
<dbReference type="PRINTS" id="PR00449">
    <property type="entry name" value="RASTRNSFRMNG"/>
</dbReference>
<feature type="region of interest" description="Disordered" evidence="6">
    <location>
        <begin position="87"/>
        <end position="107"/>
    </location>
</feature>
<evidence type="ECO:0000256" key="5">
    <source>
        <dbReference type="ARBA" id="ARBA00046278"/>
    </source>
</evidence>
<sequence length="245" mass="27515">SAGPSSYEDEDICSGSVIDQRKANSAENDPKSSCRFNKRWRENLLSCCWKKTETGGHQEQRTKKSFSSGSAEENKILVLGPNGAGKTTLIKMKRTPPESSNSDSTQEVGINDMVKKSDKVSHVVEILELENMEDFVAERNIAIQNSKGFLLLFALDDMQSFHEAIEIWDVIHTVRDDQFPIVLVGNKADLIDQREVSRENIDDIIRGRPARYVEASAALNENVSEAFTTLLQLSHDLRLNKPFED</sequence>
<evidence type="ECO:0000256" key="6">
    <source>
        <dbReference type="SAM" id="MobiDB-lite"/>
    </source>
</evidence>
<evidence type="ECO:0000256" key="2">
    <source>
        <dbReference type="ARBA" id="ARBA00022741"/>
    </source>
</evidence>
<organism evidence="7 8">
    <name type="scientific">Nephila pilipes</name>
    <name type="common">Giant wood spider</name>
    <name type="synonym">Nephila maculata</name>
    <dbReference type="NCBI Taxonomy" id="299642"/>
    <lineage>
        <taxon>Eukaryota</taxon>
        <taxon>Metazoa</taxon>
        <taxon>Ecdysozoa</taxon>
        <taxon>Arthropoda</taxon>
        <taxon>Chelicerata</taxon>
        <taxon>Arachnida</taxon>
        <taxon>Araneae</taxon>
        <taxon>Araneomorphae</taxon>
        <taxon>Entelegynae</taxon>
        <taxon>Araneoidea</taxon>
        <taxon>Nephilidae</taxon>
        <taxon>Nephila</taxon>
    </lineage>
</organism>
<accession>A0A8X6QP60</accession>
<dbReference type="OrthoDB" id="265044at2759"/>
<dbReference type="PROSITE" id="PS51419">
    <property type="entry name" value="RAB"/>
    <property type="match status" value="1"/>
</dbReference>
<dbReference type="InterPro" id="IPR001806">
    <property type="entry name" value="Small_GTPase"/>
</dbReference>
<name>A0A8X6QP60_NEPPI</name>
<dbReference type="SMART" id="SM00173">
    <property type="entry name" value="RAS"/>
    <property type="match status" value="1"/>
</dbReference>
<dbReference type="InterPro" id="IPR027417">
    <property type="entry name" value="P-loop_NTPase"/>
</dbReference>
<feature type="region of interest" description="Disordered" evidence="6">
    <location>
        <begin position="1"/>
        <end position="33"/>
    </location>
</feature>
<feature type="compositionally biased region" description="Basic and acidic residues" evidence="6">
    <location>
        <begin position="19"/>
        <end position="32"/>
    </location>
</feature>
<dbReference type="EMBL" id="BMAW01083159">
    <property type="protein sequence ID" value="GFU32390.1"/>
    <property type="molecule type" value="Genomic_DNA"/>
</dbReference>
<evidence type="ECO:0000313" key="8">
    <source>
        <dbReference type="Proteomes" id="UP000887013"/>
    </source>
</evidence>
<dbReference type="GO" id="GO:0016020">
    <property type="term" value="C:membrane"/>
    <property type="evidence" value="ECO:0007669"/>
    <property type="project" value="InterPro"/>
</dbReference>
<gene>
    <name evidence="7" type="primary">Rras</name>
    <name evidence="7" type="ORF">NPIL_585811</name>
</gene>
<dbReference type="InterPro" id="IPR020849">
    <property type="entry name" value="Small_GTPase_Ras-type"/>
</dbReference>
<dbReference type="GO" id="GO:0003924">
    <property type="term" value="F:GTPase activity"/>
    <property type="evidence" value="ECO:0007669"/>
    <property type="project" value="InterPro"/>
</dbReference>
<dbReference type="Gene3D" id="3.40.50.300">
    <property type="entry name" value="P-loop containing nucleotide triphosphate hydrolases"/>
    <property type="match status" value="1"/>
</dbReference>
<dbReference type="PANTHER" id="PTHR24070">
    <property type="entry name" value="RAS, DI-RAS, AND RHEB FAMILY MEMBERS OF SMALL GTPASE SUPERFAMILY"/>
    <property type="match status" value="1"/>
</dbReference>
<protein>
    <submittedName>
        <fullName evidence="7">Ras-related protein R-Ras</fullName>
    </submittedName>
</protein>
<dbReference type="Proteomes" id="UP000887013">
    <property type="component" value="Unassembled WGS sequence"/>
</dbReference>
<dbReference type="SMART" id="SM00175">
    <property type="entry name" value="RAB"/>
    <property type="match status" value="1"/>
</dbReference>
<keyword evidence="2" id="KW-0547">Nucleotide-binding</keyword>
<evidence type="ECO:0000256" key="3">
    <source>
        <dbReference type="ARBA" id="ARBA00023134"/>
    </source>
</evidence>
<dbReference type="GO" id="GO:0012505">
    <property type="term" value="C:endomembrane system"/>
    <property type="evidence" value="ECO:0007669"/>
    <property type="project" value="UniProtKB-SubCell"/>
</dbReference>
<dbReference type="Pfam" id="PF00071">
    <property type="entry name" value="Ras"/>
    <property type="match status" value="1"/>
</dbReference>
<comment type="caution">
    <text evidence="7">The sequence shown here is derived from an EMBL/GenBank/DDBJ whole genome shotgun (WGS) entry which is preliminary data.</text>
</comment>
<dbReference type="GO" id="GO:0007165">
    <property type="term" value="P:signal transduction"/>
    <property type="evidence" value="ECO:0007669"/>
    <property type="project" value="InterPro"/>
</dbReference>
<feature type="compositionally biased region" description="Polar residues" evidence="6">
    <location>
        <begin position="97"/>
        <end position="107"/>
    </location>
</feature>